<dbReference type="PANTHER" id="PTHR13390:SF0">
    <property type="entry name" value="LIPID DROPLET-ASSOCIATED HYDROLASE"/>
    <property type="match status" value="1"/>
</dbReference>
<feature type="region of interest" description="Disordered" evidence="5">
    <location>
        <begin position="87"/>
        <end position="125"/>
    </location>
</feature>
<sequence>MSSYLNAQPPPPPPPKSSSAETTSPPPAPSSSLNVPSTARKGHKAQTSVHYNDFPELDFSPNRAPSKRGRVNPRLAAALPSTALTASPNAQNALPSPSLSPPATAAPDTILPAFNAPPAPGPEPTMSIRMGPTTEDARFPADLLRFERIAADKPARLVILFIPGNPGLVSYYRDFLTSLRDALPLELRDYTEMAALGHLRHTPEFREERGYKPQDQATLDEQVDAKVSFVEELARAYKLGEEGSPKLVLLGHSIGSWIGMQVLKRIQQYIFALHMLFPTISHMAQTPNGKRLSPLFSSWALRPVFYSTSALSYLPTGLSACLVSLLTGQSGSGAQTTTQLVSSPETVVAALVMARNEMAQVTELDREALGEHGGKVWIYWAAEGVDGWVTEEAVKEIEEVLEEKFGEEGRKRRRRCEEGMPHAFVLNDAHTTSLARKCADWIVEDVVAQQDTEEE</sequence>
<evidence type="ECO:0000256" key="1">
    <source>
        <dbReference type="ARBA" id="ARBA00004502"/>
    </source>
</evidence>
<dbReference type="EMBL" id="BJWK01000005">
    <property type="protein sequence ID" value="GEM08241.1"/>
    <property type="molecule type" value="Genomic_DNA"/>
</dbReference>
<comment type="caution">
    <text evidence="6">The sequence shown here is derived from an EMBL/GenBank/DDBJ whole genome shotgun (WGS) entry which is preliminary data.</text>
</comment>
<feature type="compositionally biased region" description="Low complexity" evidence="5">
    <location>
        <begin position="87"/>
        <end position="107"/>
    </location>
</feature>
<dbReference type="InterPro" id="IPR019363">
    <property type="entry name" value="LDAH"/>
</dbReference>
<reference evidence="6 7" key="1">
    <citation type="submission" date="2019-07" db="EMBL/GenBank/DDBJ databases">
        <title>Rhodotorula toruloides NBRC10032 genome sequencing.</title>
        <authorList>
            <person name="Shida Y."/>
            <person name="Takaku H."/>
            <person name="Ogasawara W."/>
            <person name="Mori K."/>
        </authorList>
    </citation>
    <scope>NUCLEOTIDE SEQUENCE [LARGE SCALE GENOMIC DNA]</scope>
    <source>
        <strain evidence="6 7">NBRC10032</strain>
    </source>
</reference>
<gene>
    <name evidence="6" type="ORF">Rt10032_c05g2258</name>
</gene>
<dbReference type="GO" id="GO:0005811">
    <property type="term" value="C:lipid droplet"/>
    <property type="evidence" value="ECO:0007669"/>
    <property type="project" value="UniProtKB-SubCell"/>
</dbReference>
<accession>A0A511KCZ2</accession>
<dbReference type="InterPro" id="IPR029058">
    <property type="entry name" value="AB_hydrolase_fold"/>
</dbReference>
<dbReference type="Pfam" id="PF10230">
    <property type="entry name" value="LIDHydrolase"/>
    <property type="match status" value="1"/>
</dbReference>
<dbReference type="PANTHER" id="PTHR13390">
    <property type="entry name" value="LIPASE"/>
    <property type="match status" value="1"/>
</dbReference>
<dbReference type="GO" id="GO:0019915">
    <property type="term" value="P:lipid storage"/>
    <property type="evidence" value="ECO:0007669"/>
    <property type="project" value="InterPro"/>
</dbReference>
<evidence type="ECO:0000256" key="4">
    <source>
        <dbReference type="ARBA" id="ARBA00022801"/>
    </source>
</evidence>
<evidence type="ECO:0000256" key="5">
    <source>
        <dbReference type="SAM" id="MobiDB-lite"/>
    </source>
</evidence>
<proteinExistence type="inferred from homology"/>
<keyword evidence="3" id="KW-0551">Lipid droplet</keyword>
<dbReference type="OrthoDB" id="448051at2759"/>
<dbReference type="AlphaFoldDB" id="A0A511KCZ2"/>
<evidence type="ECO:0000313" key="6">
    <source>
        <dbReference type="EMBL" id="GEM08241.1"/>
    </source>
</evidence>
<evidence type="ECO:0000256" key="3">
    <source>
        <dbReference type="ARBA" id="ARBA00022677"/>
    </source>
</evidence>
<keyword evidence="4" id="KW-0378">Hydrolase</keyword>
<dbReference type="Proteomes" id="UP000321518">
    <property type="component" value="Unassembled WGS sequence"/>
</dbReference>
<dbReference type="SUPFAM" id="SSF53474">
    <property type="entry name" value="alpha/beta-Hydrolases"/>
    <property type="match status" value="1"/>
</dbReference>
<name>A0A511KCZ2_RHOTO</name>
<comment type="subcellular location">
    <subcellularLocation>
        <location evidence="1">Lipid droplet</location>
    </subcellularLocation>
</comment>
<feature type="region of interest" description="Disordered" evidence="5">
    <location>
        <begin position="1"/>
        <end position="69"/>
    </location>
</feature>
<evidence type="ECO:0000313" key="7">
    <source>
        <dbReference type="Proteomes" id="UP000321518"/>
    </source>
</evidence>
<dbReference type="Gene3D" id="3.40.50.1820">
    <property type="entry name" value="alpha/beta hydrolase"/>
    <property type="match status" value="1"/>
</dbReference>
<protein>
    <submittedName>
        <fullName evidence="6">DUF2305 family protein</fullName>
    </submittedName>
</protein>
<dbReference type="GO" id="GO:0016298">
    <property type="term" value="F:lipase activity"/>
    <property type="evidence" value="ECO:0007669"/>
    <property type="project" value="InterPro"/>
</dbReference>
<evidence type="ECO:0000256" key="2">
    <source>
        <dbReference type="ARBA" id="ARBA00008300"/>
    </source>
</evidence>
<organism evidence="6 7">
    <name type="scientific">Rhodotorula toruloides</name>
    <name type="common">Yeast</name>
    <name type="synonym">Rhodosporidium toruloides</name>
    <dbReference type="NCBI Taxonomy" id="5286"/>
    <lineage>
        <taxon>Eukaryota</taxon>
        <taxon>Fungi</taxon>
        <taxon>Dikarya</taxon>
        <taxon>Basidiomycota</taxon>
        <taxon>Pucciniomycotina</taxon>
        <taxon>Microbotryomycetes</taxon>
        <taxon>Sporidiobolales</taxon>
        <taxon>Sporidiobolaceae</taxon>
        <taxon>Rhodotorula</taxon>
    </lineage>
</organism>
<comment type="similarity">
    <text evidence="2">Belongs to the AB hydrolase superfamily. LDAH family.</text>
</comment>